<dbReference type="OrthoDB" id="6503934at2"/>
<dbReference type="RefSeq" id="WP_076942978.1">
    <property type="nucleotide sequence ID" value="NZ_MOXD01000008.1"/>
</dbReference>
<dbReference type="SUPFAM" id="SSF51206">
    <property type="entry name" value="cAMP-binding domain-like"/>
    <property type="match status" value="1"/>
</dbReference>
<evidence type="ECO:0000313" key="3">
    <source>
        <dbReference type="Proteomes" id="UP000216021"/>
    </source>
</evidence>
<name>A0A1S8CHA0_9GAMM</name>
<dbReference type="Pfam" id="PF15977">
    <property type="entry name" value="HTH_46"/>
    <property type="match status" value="1"/>
</dbReference>
<evidence type="ECO:0000313" key="2">
    <source>
        <dbReference type="EMBL" id="OMQ21341.1"/>
    </source>
</evidence>
<dbReference type="InterPro" id="IPR041687">
    <property type="entry name" value="HTH_46"/>
</dbReference>
<reference evidence="2 3" key="1">
    <citation type="submission" date="2016-11" db="EMBL/GenBank/DDBJ databases">
        <title>Rahnella oryzae sp. nov., isolated from rice root.</title>
        <authorList>
            <person name="Zhang X.-X."/>
            <person name="Zhang J."/>
        </authorList>
    </citation>
    <scope>NUCLEOTIDE SEQUENCE [LARGE SCALE GENOMIC DNA]</scope>
    <source>
        <strain evidence="2 3">J11-6</strain>
    </source>
</reference>
<evidence type="ECO:0000259" key="1">
    <source>
        <dbReference type="Pfam" id="PF15977"/>
    </source>
</evidence>
<gene>
    <name evidence="2" type="ORF">BMI79_14740</name>
</gene>
<sequence length="212" mass="24405">MFKVEKPDVAFRRLLNELLPYAEKIVPRQPGETTQGVKIESEPDFFNLYLLERGSANLCRLDDNLIVSTVFSPYVIGLACYPGGGVYYSIELGADSCIYQIPRTRAQYLINKLELQKELISIISYKLSRMCFRDNCIFKYKSEDIVKGMLAHLMEFPEDFRKNTSVLAFIEKRTTLSRSSIQRILATLKNESKVHIVKSRLVNICDLSMTRK</sequence>
<organism evidence="2 3">
    <name type="scientific">Serratia oryzae</name>
    <dbReference type="NCBI Taxonomy" id="2034155"/>
    <lineage>
        <taxon>Bacteria</taxon>
        <taxon>Pseudomonadati</taxon>
        <taxon>Pseudomonadota</taxon>
        <taxon>Gammaproteobacteria</taxon>
        <taxon>Enterobacterales</taxon>
        <taxon>Yersiniaceae</taxon>
        <taxon>Serratia</taxon>
    </lineage>
</organism>
<dbReference type="Proteomes" id="UP000216021">
    <property type="component" value="Unassembled WGS sequence"/>
</dbReference>
<keyword evidence="3" id="KW-1185">Reference proteome</keyword>
<proteinExistence type="predicted"/>
<dbReference type="InterPro" id="IPR018490">
    <property type="entry name" value="cNMP-bd_dom_sf"/>
</dbReference>
<dbReference type="EMBL" id="MOXD01000008">
    <property type="protein sequence ID" value="OMQ21341.1"/>
    <property type="molecule type" value="Genomic_DNA"/>
</dbReference>
<accession>A0A1S8CHA0</accession>
<comment type="caution">
    <text evidence="2">The sequence shown here is derived from an EMBL/GenBank/DDBJ whole genome shotgun (WGS) entry which is preliminary data.</text>
</comment>
<protein>
    <recommendedName>
        <fullName evidence="1">IprA winged helix-turn-helix domain-containing protein</fullName>
    </recommendedName>
</protein>
<feature type="domain" description="IprA winged helix-turn-helix" evidence="1">
    <location>
        <begin position="144"/>
        <end position="207"/>
    </location>
</feature>
<dbReference type="AlphaFoldDB" id="A0A1S8CHA0"/>